<proteinExistence type="predicted"/>
<keyword evidence="2" id="KW-1185">Reference proteome</keyword>
<gene>
    <name evidence="1" type="ORF">D623_10004283</name>
</gene>
<dbReference type="EMBL" id="KE161242">
    <property type="protein sequence ID" value="EPQ02659.1"/>
    <property type="molecule type" value="Genomic_DNA"/>
</dbReference>
<organism evidence="1 2">
    <name type="scientific">Myotis brandtii</name>
    <name type="common">Brandt's bat</name>
    <dbReference type="NCBI Taxonomy" id="109478"/>
    <lineage>
        <taxon>Eukaryota</taxon>
        <taxon>Metazoa</taxon>
        <taxon>Chordata</taxon>
        <taxon>Craniata</taxon>
        <taxon>Vertebrata</taxon>
        <taxon>Euteleostomi</taxon>
        <taxon>Mammalia</taxon>
        <taxon>Eutheria</taxon>
        <taxon>Laurasiatheria</taxon>
        <taxon>Chiroptera</taxon>
        <taxon>Yangochiroptera</taxon>
        <taxon>Vespertilionidae</taxon>
        <taxon>Myotis</taxon>
    </lineage>
</organism>
<evidence type="ECO:0000313" key="2">
    <source>
        <dbReference type="Proteomes" id="UP000052978"/>
    </source>
</evidence>
<evidence type="ECO:0000313" key="1">
    <source>
        <dbReference type="EMBL" id="EPQ02659.1"/>
    </source>
</evidence>
<sequence>MPSGLKGIQSENCYAKRVMECIKPLKPSLGSYVTFLGSEHSARLLPGPQAVSNPLPTHIPPALVSDNISGCLLKAHVISEGSMCPATHCSSPEEILQKSALALAGSSGLLDLARQQVRATERGQPVSRDPPRKRTTRDLVMVLSSRTAKIKSWLKLGCTPKFSLNLT</sequence>
<dbReference type="AlphaFoldDB" id="S7MEB9"/>
<dbReference type="Proteomes" id="UP000052978">
    <property type="component" value="Unassembled WGS sequence"/>
</dbReference>
<name>S7MEB9_MYOBR</name>
<accession>S7MEB9</accession>
<protein>
    <submittedName>
        <fullName evidence="1">Uncharacterized protein</fullName>
    </submittedName>
</protein>
<reference evidence="1 2" key="1">
    <citation type="journal article" date="2013" name="Nat. Commun.">
        <title>Genome analysis reveals insights into physiology and longevity of the Brandt's bat Myotis brandtii.</title>
        <authorList>
            <person name="Seim I."/>
            <person name="Fang X."/>
            <person name="Xiong Z."/>
            <person name="Lobanov A.V."/>
            <person name="Huang Z."/>
            <person name="Ma S."/>
            <person name="Feng Y."/>
            <person name="Turanov A.A."/>
            <person name="Zhu Y."/>
            <person name="Lenz T.L."/>
            <person name="Gerashchenko M.V."/>
            <person name="Fan D."/>
            <person name="Hee Yim S."/>
            <person name="Yao X."/>
            <person name="Jordan D."/>
            <person name="Xiong Y."/>
            <person name="Ma Y."/>
            <person name="Lyapunov A.N."/>
            <person name="Chen G."/>
            <person name="Kulakova O.I."/>
            <person name="Sun Y."/>
            <person name="Lee S.G."/>
            <person name="Bronson R.T."/>
            <person name="Moskalev A.A."/>
            <person name="Sunyaev S.R."/>
            <person name="Zhang G."/>
            <person name="Krogh A."/>
            <person name="Wang J."/>
            <person name="Gladyshev V.N."/>
        </authorList>
    </citation>
    <scope>NUCLEOTIDE SEQUENCE [LARGE SCALE GENOMIC DNA]</scope>
</reference>